<evidence type="ECO:0000313" key="3">
    <source>
        <dbReference type="EMBL" id="MCG7937510.1"/>
    </source>
</evidence>
<dbReference type="GO" id="GO:0003677">
    <property type="term" value="F:DNA binding"/>
    <property type="evidence" value="ECO:0007669"/>
    <property type="project" value="InterPro"/>
</dbReference>
<proteinExistence type="predicted"/>
<dbReference type="SUPFAM" id="SSF56349">
    <property type="entry name" value="DNA breaking-rejoining enzymes"/>
    <property type="match status" value="1"/>
</dbReference>
<reference evidence="3" key="1">
    <citation type="journal article" date="2021" name="Proc. Natl. Acad. Sci. U.S.A.">
        <title>Global biogeography of chemosynthetic symbionts reveals both localized and globally distributed symbiont groups. .</title>
        <authorList>
            <person name="Osvatic J.T."/>
            <person name="Wilkins L.G.E."/>
            <person name="Leibrecht L."/>
            <person name="Leray M."/>
            <person name="Zauner S."/>
            <person name="Polzin J."/>
            <person name="Camacho Y."/>
            <person name="Gros O."/>
            <person name="van Gils J.A."/>
            <person name="Eisen J.A."/>
            <person name="Petersen J.M."/>
            <person name="Yuen B."/>
        </authorList>
    </citation>
    <scope>NUCLEOTIDE SEQUENCE</scope>
    <source>
        <strain evidence="3">MAGL173</strain>
    </source>
</reference>
<comment type="caution">
    <text evidence="3">The sequence shown here is derived from an EMBL/GenBank/DDBJ whole genome shotgun (WGS) entry which is preliminary data.</text>
</comment>
<dbReference type="InterPro" id="IPR011010">
    <property type="entry name" value="DNA_brk_join_enz"/>
</dbReference>
<gene>
    <name evidence="3" type="ORF">JAZ04_01445</name>
</gene>
<dbReference type="Proteomes" id="UP000886687">
    <property type="component" value="Unassembled WGS sequence"/>
</dbReference>
<evidence type="ECO:0000259" key="2">
    <source>
        <dbReference type="PROSITE" id="PS51898"/>
    </source>
</evidence>
<dbReference type="GO" id="GO:0015074">
    <property type="term" value="P:DNA integration"/>
    <property type="evidence" value="ECO:0007669"/>
    <property type="project" value="InterPro"/>
</dbReference>
<protein>
    <submittedName>
        <fullName evidence="3">Site-specific integrase</fullName>
    </submittedName>
</protein>
<dbReference type="Pfam" id="PF00589">
    <property type="entry name" value="Phage_integrase"/>
    <property type="match status" value="1"/>
</dbReference>
<evidence type="ECO:0000256" key="1">
    <source>
        <dbReference type="ARBA" id="ARBA00023172"/>
    </source>
</evidence>
<accession>A0A9E4K128</accession>
<dbReference type="EMBL" id="JAEPDI010000001">
    <property type="protein sequence ID" value="MCG7937510.1"/>
    <property type="molecule type" value="Genomic_DNA"/>
</dbReference>
<dbReference type="InterPro" id="IPR002104">
    <property type="entry name" value="Integrase_catalytic"/>
</dbReference>
<keyword evidence="1" id="KW-0233">DNA recombination</keyword>
<name>A0A9E4K128_9GAMM</name>
<organism evidence="3 4">
    <name type="scientific">Candidatus Thiodiazotropha lotti</name>
    <dbReference type="NCBI Taxonomy" id="2792787"/>
    <lineage>
        <taxon>Bacteria</taxon>
        <taxon>Pseudomonadati</taxon>
        <taxon>Pseudomonadota</taxon>
        <taxon>Gammaproteobacteria</taxon>
        <taxon>Chromatiales</taxon>
        <taxon>Sedimenticolaceae</taxon>
        <taxon>Candidatus Thiodiazotropha</taxon>
    </lineage>
</organism>
<sequence length="200" mass="22723">MRINEAAQLTIKDIYFPTGDLKEAFRIPAKYTKTGKPRTIYILVPQQREALSNLKAQRLQNRVMLSPDGAYGGLSPESPVFLSLKGKRWQKLAFNVKRYRDIEGKLKETMVCGSLENLARELIKQAGVNGGSSHSGRRSLVTWMDRKGHDLELIQGVLGHSSPDMSLIYIDPWDRRIDHAFKATCRSLVPPQIHYIQSFQ</sequence>
<feature type="domain" description="Tyr recombinase" evidence="2">
    <location>
        <begin position="1"/>
        <end position="182"/>
    </location>
</feature>
<dbReference type="GO" id="GO:0006310">
    <property type="term" value="P:DNA recombination"/>
    <property type="evidence" value="ECO:0007669"/>
    <property type="project" value="UniProtKB-KW"/>
</dbReference>
<dbReference type="CDD" id="cd00397">
    <property type="entry name" value="DNA_BRE_C"/>
    <property type="match status" value="1"/>
</dbReference>
<dbReference type="InterPro" id="IPR013762">
    <property type="entry name" value="Integrase-like_cat_sf"/>
</dbReference>
<evidence type="ECO:0000313" key="4">
    <source>
        <dbReference type="Proteomes" id="UP000886687"/>
    </source>
</evidence>
<dbReference type="PROSITE" id="PS51898">
    <property type="entry name" value="TYR_RECOMBINASE"/>
    <property type="match status" value="1"/>
</dbReference>
<dbReference type="AlphaFoldDB" id="A0A9E4K128"/>
<dbReference type="Gene3D" id="1.10.443.10">
    <property type="entry name" value="Intergrase catalytic core"/>
    <property type="match status" value="1"/>
</dbReference>